<feature type="active site" evidence="10">
    <location>
        <position position="253"/>
    </location>
</feature>
<feature type="domain" description="Phospholipase A2-like central" evidence="13">
    <location>
        <begin position="169"/>
        <end position="261"/>
    </location>
</feature>
<evidence type="ECO:0000256" key="6">
    <source>
        <dbReference type="ARBA" id="ARBA00022837"/>
    </source>
</evidence>
<feature type="disulfide bond" evidence="12">
    <location>
        <begin position="182"/>
        <end position="196"/>
    </location>
</feature>
<dbReference type="EMBL" id="JABEBT010000079">
    <property type="protein sequence ID" value="KAF7633290.1"/>
    <property type="molecule type" value="Genomic_DNA"/>
</dbReference>
<dbReference type="Proteomes" id="UP000605970">
    <property type="component" value="Unassembled WGS sequence"/>
</dbReference>
<sequence length="435" mass="50900">MCFQSFISNPDVFDNIKFHHEYQIPIGNDPRLCEHCIKTGQCKEYVNGKRLEWNGFKLYFYHNTKTLEIESDFYGHTYYQNFSEITPYRFLTLASFLDEQLLKLEDKSNPKVNHALHNVYYDLRFWFEKYDPLKDEGRKAYLGLHGTQECEEEEKIFISQTYPNCTYYLNGPSTFDKYSCHCGSTLPEVDELNDCCYAHHLCIKNIRNKCPDPPPMQHYIDINTSKYSYKTVENNKIQCLPQTSCELALCECDKAVIDCWLALESPPETKLCQSCYRDEARIIIHDQIDKLIEVRRFYTKQHTNVTNIFNKVLNNTIKLDSKEINETMLKAIFQIRGGYKTADLTEAEILTKIATRLESIYEDLTNANISEANNRKIEAKAYIDSASYKQTITEMAADEHRKEKIATIQYGQVVIKTMEDLVKLITQKSKKKEEL</sequence>
<evidence type="ECO:0000256" key="12">
    <source>
        <dbReference type="PIRSR" id="PIRSR601211-3"/>
    </source>
</evidence>
<dbReference type="InterPro" id="IPR033112">
    <property type="entry name" value="PLA2_Asp_AS"/>
</dbReference>
<keyword evidence="15" id="KW-1185">Reference proteome</keyword>
<protein>
    <recommendedName>
        <fullName evidence="2">phospholipase A2</fullName>
        <ecNumber evidence="2">3.1.1.4</ecNumber>
    </recommendedName>
</protein>
<feature type="active site" evidence="10">
    <location>
        <position position="199"/>
    </location>
</feature>
<reference evidence="14" key="1">
    <citation type="journal article" date="2020" name="Ecol. Evol.">
        <title>Genome structure and content of the rice root-knot nematode (Meloidogyne graminicola).</title>
        <authorList>
            <person name="Phan N.T."/>
            <person name="Danchin E.G.J."/>
            <person name="Klopp C."/>
            <person name="Perfus-Barbeoch L."/>
            <person name="Kozlowski D.K."/>
            <person name="Koutsovoulos G.D."/>
            <person name="Lopez-Roques C."/>
            <person name="Bouchez O."/>
            <person name="Zahm M."/>
            <person name="Besnard G."/>
            <person name="Bellafiore S."/>
        </authorList>
    </citation>
    <scope>NUCLEOTIDE SEQUENCE</scope>
    <source>
        <strain evidence="14">VN-18</strain>
    </source>
</reference>
<feature type="disulfide bond" evidence="12">
    <location>
        <begin position="202"/>
        <end position="252"/>
    </location>
</feature>
<feature type="binding site" evidence="11">
    <location>
        <position position="183"/>
    </location>
    <ligand>
        <name>Ca(2+)</name>
        <dbReference type="ChEBI" id="CHEBI:29108"/>
    </ligand>
</feature>
<name>A0A8S9ZJ37_9BILA</name>
<comment type="cofactor">
    <cofactor evidence="11">
        <name>Ca(2+)</name>
        <dbReference type="ChEBI" id="CHEBI:29108"/>
    </cofactor>
    <text evidence="11">Binds 1 Ca(2+) ion per subunit.</text>
</comment>
<keyword evidence="8" id="KW-0443">Lipid metabolism</keyword>
<dbReference type="SUPFAM" id="SSF48619">
    <property type="entry name" value="Phospholipase A2, PLA2"/>
    <property type="match status" value="1"/>
</dbReference>
<dbReference type="PANTHER" id="PTHR11716:SF47">
    <property type="entry name" value="PHOSPHOLIPASE A2-ALPHA"/>
    <property type="match status" value="1"/>
</dbReference>
<dbReference type="InterPro" id="IPR033113">
    <property type="entry name" value="PLA2_histidine"/>
</dbReference>
<keyword evidence="4 11" id="KW-0479">Metal-binding</keyword>
<evidence type="ECO:0000256" key="4">
    <source>
        <dbReference type="ARBA" id="ARBA00022723"/>
    </source>
</evidence>
<keyword evidence="3" id="KW-0964">Secreted</keyword>
<evidence type="ECO:0000256" key="10">
    <source>
        <dbReference type="PIRSR" id="PIRSR601211-1"/>
    </source>
</evidence>
<comment type="subcellular location">
    <subcellularLocation>
        <location evidence="1">Secreted</location>
    </subcellularLocation>
</comment>
<dbReference type="PANTHER" id="PTHR11716">
    <property type="entry name" value="PHOSPHOLIPASE A2 FAMILY MEMBER"/>
    <property type="match status" value="1"/>
</dbReference>
<keyword evidence="6 11" id="KW-0106">Calcium</keyword>
<dbReference type="PROSITE" id="PS00118">
    <property type="entry name" value="PA2_HIS"/>
    <property type="match status" value="1"/>
</dbReference>
<evidence type="ECO:0000256" key="5">
    <source>
        <dbReference type="ARBA" id="ARBA00022801"/>
    </source>
</evidence>
<dbReference type="AlphaFoldDB" id="A0A8S9ZJ37"/>
<evidence type="ECO:0000256" key="3">
    <source>
        <dbReference type="ARBA" id="ARBA00022525"/>
    </source>
</evidence>
<evidence type="ECO:0000313" key="15">
    <source>
        <dbReference type="Proteomes" id="UP000605970"/>
    </source>
</evidence>
<dbReference type="GO" id="GO:0006644">
    <property type="term" value="P:phospholipid metabolic process"/>
    <property type="evidence" value="ECO:0007669"/>
    <property type="project" value="InterPro"/>
</dbReference>
<dbReference type="InterPro" id="IPR036444">
    <property type="entry name" value="PLipase_A2_dom_sf"/>
</dbReference>
<dbReference type="GO" id="GO:0005576">
    <property type="term" value="C:extracellular region"/>
    <property type="evidence" value="ECO:0007669"/>
    <property type="project" value="UniProtKB-SubCell"/>
</dbReference>
<evidence type="ECO:0000259" key="13">
    <source>
        <dbReference type="Pfam" id="PF00068"/>
    </source>
</evidence>
<feature type="disulfide bond" evidence="12">
    <location>
        <begin position="239"/>
        <end position="250"/>
    </location>
</feature>
<accession>A0A8S9ZJ37</accession>
<keyword evidence="7" id="KW-0442">Lipid degradation</keyword>
<evidence type="ECO:0000256" key="7">
    <source>
        <dbReference type="ARBA" id="ARBA00022963"/>
    </source>
</evidence>
<dbReference type="EC" id="3.1.1.4" evidence="2"/>
<evidence type="ECO:0000256" key="2">
    <source>
        <dbReference type="ARBA" id="ARBA00013278"/>
    </source>
</evidence>
<dbReference type="GO" id="GO:0016042">
    <property type="term" value="P:lipid catabolic process"/>
    <property type="evidence" value="ECO:0007669"/>
    <property type="project" value="UniProtKB-KW"/>
</dbReference>
<organism evidence="14 15">
    <name type="scientific">Meloidogyne graminicola</name>
    <dbReference type="NCBI Taxonomy" id="189291"/>
    <lineage>
        <taxon>Eukaryota</taxon>
        <taxon>Metazoa</taxon>
        <taxon>Ecdysozoa</taxon>
        <taxon>Nematoda</taxon>
        <taxon>Chromadorea</taxon>
        <taxon>Rhabditida</taxon>
        <taxon>Tylenchina</taxon>
        <taxon>Tylenchomorpha</taxon>
        <taxon>Tylenchoidea</taxon>
        <taxon>Meloidogynidae</taxon>
        <taxon>Meloidogyninae</taxon>
        <taxon>Meloidogyne</taxon>
    </lineage>
</organism>
<evidence type="ECO:0000256" key="9">
    <source>
        <dbReference type="ARBA" id="ARBA00023157"/>
    </source>
</evidence>
<comment type="caution">
    <text evidence="14">The sequence shown here is derived from an EMBL/GenBank/DDBJ whole genome shotgun (WGS) entry which is preliminary data.</text>
</comment>
<dbReference type="GO" id="GO:0050482">
    <property type="term" value="P:arachidonate secretion"/>
    <property type="evidence" value="ECO:0007669"/>
    <property type="project" value="InterPro"/>
</dbReference>
<dbReference type="GO" id="GO:0005509">
    <property type="term" value="F:calcium ion binding"/>
    <property type="evidence" value="ECO:0007669"/>
    <property type="project" value="InterPro"/>
</dbReference>
<keyword evidence="9 12" id="KW-1015">Disulfide bond</keyword>
<dbReference type="OrthoDB" id="5841574at2759"/>
<evidence type="ECO:0000256" key="11">
    <source>
        <dbReference type="PIRSR" id="PIRSR601211-2"/>
    </source>
</evidence>
<feature type="disulfide bond" evidence="12">
    <location>
        <begin position="195"/>
        <end position="259"/>
    </location>
</feature>
<gene>
    <name evidence="14" type="ORF">Mgra_00007268</name>
</gene>
<dbReference type="Gene3D" id="1.20.90.10">
    <property type="entry name" value="Phospholipase A2 domain"/>
    <property type="match status" value="1"/>
</dbReference>
<dbReference type="Pfam" id="PF00068">
    <property type="entry name" value="Phospholip_A2_1"/>
    <property type="match status" value="1"/>
</dbReference>
<dbReference type="InterPro" id="IPR016090">
    <property type="entry name" value="PLA2-like_dom"/>
</dbReference>
<feature type="disulfide bond" evidence="12">
    <location>
        <begin position="210"/>
        <end position="245"/>
    </location>
</feature>
<dbReference type="PROSITE" id="PS00119">
    <property type="entry name" value="PA2_ASP"/>
    <property type="match status" value="1"/>
</dbReference>
<evidence type="ECO:0000256" key="1">
    <source>
        <dbReference type="ARBA" id="ARBA00004613"/>
    </source>
</evidence>
<proteinExistence type="predicted"/>
<evidence type="ECO:0000313" key="14">
    <source>
        <dbReference type="EMBL" id="KAF7633290.1"/>
    </source>
</evidence>
<evidence type="ECO:0000256" key="8">
    <source>
        <dbReference type="ARBA" id="ARBA00023098"/>
    </source>
</evidence>
<dbReference type="InterPro" id="IPR001211">
    <property type="entry name" value="PLA2"/>
</dbReference>
<keyword evidence="5" id="KW-0378">Hydrolase</keyword>
<dbReference type="GO" id="GO:0004623">
    <property type="term" value="F:phospholipase A2 activity"/>
    <property type="evidence" value="ECO:0007669"/>
    <property type="project" value="UniProtKB-EC"/>
</dbReference>